<protein>
    <submittedName>
        <fullName evidence="1">Uncharacterized protein</fullName>
    </submittedName>
</protein>
<dbReference type="Proteomes" id="UP000018144">
    <property type="component" value="Unassembled WGS sequence"/>
</dbReference>
<proteinExistence type="predicted"/>
<reference evidence="1 2" key="1">
    <citation type="journal article" date="2013" name="PLoS Genet.">
        <title>The genome and development-dependent transcriptomes of Pyronema confluens: a window into fungal evolution.</title>
        <authorList>
            <person name="Traeger S."/>
            <person name="Altegoer F."/>
            <person name="Freitag M."/>
            <person name="Gabaldon T."/>
            <person name="Kempken F."/>
            <person name="Kumar A."/>
            <person name="Marcet-Houben M."/>
            <person name="Poggeler S."/>
            <person name="Stajich J.E."/>
            <person name="Nowrousian M."/>
        </authorList>
    </citation>
    <scope>NUCLEOTIDE SEQUENCE [LARGE SCALE GENOMIC DNA]</scope>
    <source>
        <strain evidence="2">CBS 100304</strain>
        <tissue evidence="1">Vegetative mycelium</tissue>
    </source>
</reference>
<dbReference type="AlphaFoldDB" id="U4L1C1"/>
<keyword evidence="2" id="KW-1185">Reference proteome</keyword>
<evidence type="ECO:0000313" key="1">
    <source>
        <dbReference type="EMBL" id="CCX08927.1"/>
    </source>
</evidence>
<name>U4L1C1_PYROM</name>
<accession>U4L1C1</accession>
<evidence type="ECO:0000313" key="2">
    <source>
        <dbReference type="Proteomes" id="UP000018144"/>
    </source>
</evidence>
<dbReference type="EMBL" id="HF935437">
    <property type="protein sequence ID" value="CCX08927.1"/>
    <property type="molecule type" value="Genomic_DNA"/>
</dbReference>
<sequence>MIHDQAARHKIRGYDTNNIRGGTFNQLYNQG</sequence>
<organism evidence="1 2">
    <name type="scientific">Pyronema omphalodes (strain CBS 100304)</name>
    <name type="common">Pyronema confluens</name>
    <dbReference type="NCBI Taxonomy" id="1076935"/>
    <lineage>
        <taxon>Eukaryota</taxon>
        <taxon>Fungi</taxon>
        <taxon>Dikarya</taxon>
        <taxon>Ascomycota</taxon>
        <taxon>Pezizomycotina</taxon>
        <taxon>Pezizomycetes</taxon>
        <taxon>Pezizales</taxon>
        <taxon>Pyronemataceae</taxon>
        <taxon>Pyronema</taxon>
    </lineage>
</organism>
<gene>
    <name evidence="1" type="ORF">PCON_08520</name>
</gene>